<reference evidence="2" key="1">
    <citation type="journal article" date="2014" name="Nat. Commun.">
        <title>The emerging biofuel crop Camelina sativa retains a highly undifferentiated hexaploid genome structure.</title>
        <authorList>
            <person name="Kagale S."/>
            <person name="Koh C."/>
            <person name="Nixon J."/>
            <person name="Bollina V."/>
            <person name="Clarke W.E."/>
            <person name="Tuteja R."/>
            <person name="Spillane C."/>
            <person name="Robinson S.J."/>
            <person name="Links M.G."/>
            <person name="Clarke C."/>
            <person name="Higgins E.E."/>
            <person name="Huebert T."/>
            <person name="Sharpe A.G."/>
            <person name="Parkin I.A."/>
        </authorList>
    </citation>
    <scope>NUCLEOTIDE SEQUENCE [LARGE SCALE GENOMIC DNA]</scope>
    <source>
        <strain evidence="2">cv. DH55</strain>
    </source>
</reference>
<feature type="chain" id="PRO_5047080850" evidence="1">
    <location>
        <begin position="26"/>
        <end position="143"/>
    </location>
</feature>
<keyword evidence="1" id="KW-0732">Signal</keyword>
<dbReference type="GeneID" id="104776541"/>
<reference evidence="3" key="2">
    <citation type="submission" date="2025-08" db="UniProtKB">
        <authorList>
            <consortium name="RefSeq"/>
        </authorList>
    </citation>
    <scope>IDENTIFICATION</scope>
    <source>
        <tissue evidence="3">Leaf</tissue>
    </source>
</reference>
<keyword evidence="2" id="KW-1185">Reference proteome</keyword>
<sequence length="143" mass="16082">MASQTFIFMLFLLLVFSLHMDEALAAQTEIRKLSGPEETIKMRRNLEGNDHRSSKMRVGRSITKRCQGQKSLKNMATTYRPNHGQFNPLPVPGGYSSSLCKSCTSFFASCYTVRCVIIKRCQGFHGSPMKCTSFEKCTRISGP</sequence>
<protein>
    <submittedName>
        <fullName evidence="3">Uncharacterized protein LOC104776541 isoform X1</fullName>
    </submittedName>
</protein>
<evidence type="ECO:0000313" key="3">
    <source>
        <dbReference type="RefSeq" id="XP_010498936.1"/>
    </source>
</evidence>
<organism evidence="2 3">
    <name type="scientific">Camelina sativa</name>
    <name type="common">False flax</name>
    <name type="synonym">Myagrum sativum</name>
    <dbReference type="NCBI Taxonomy" id="90675"/>
    <lineage>
        <taxon>Eukaryota</taxon>
        <taxon>Viridiplantae</taxon>
        <taxon>Streptophyta</taxon>
        <taxon>Embryophyta</taxon>
        <taxon>Tracheophyta</taxon>
        <taxon>Spermatophyta</taxon>
        <taxon>Magnoliopsida</taxon>
        <taxon>eudicotyledons</taxon>
        <taxon>Gunneridae</taxon>
        <taxon>Pentapetalae</taxon>
        <taxon>rosids</taxon>
        <taxon>malvids</taxon>
        <taxon>Brassicales</taxon>
        <taxon>Brassicaceae</taxon>
        <taxon>Camelineae</taxon>
        <taxon>Camelina</taxon>
    </lineage>
</organism>
<evidence type="ECO:0000313" key="2">
    <source>
        <dbReference type="Proteomes" id="UP000694864"/>
    </source>
</evidence>
<name>A0ABM0YCH5_CAMSA</name>
<proteinExistence type="predicted"/>
<dbReference type="Proteomes" id="UP000694864">
    <property type="component" value="Chromosome 3"/>
</dbReference>
<evidence type="ECO:0000256" key="1">
    <source>
        <dbReference type="SAM" id="SignalP"/>
    </source>
</evidence>
<accession>A0ABM0YCH5</accession>
<feature type="signal peptide" evidence="1">
    <location>
        <begin position="1"/>
        <end position="25"/>
    </location>
</feature>
<gene>
    <name evidence="3" type="primary">LOC104776541</name>
</gene>
<dbReference type="RefSeq" id="XP_010498936.1">
    <property type="nucleotide sequence ID" value="XM_010500634.2"/>
</dbReference>